<evidence type="ECO:0000313" key="2">
    <source>
        <dbReference type="EMBL" id="QDM11060.1"/>
    </source>
</evidence>
<sequence length="71" mass="8459">MLQILYLQPICRRYLPRSNYLSISTLHAFGCRWQMFLCFFNFIEEGLRIKIRVTTVSHKPNSPLCPPCPLW</sequence>
<reference evidence="2" key="2">
    <citation type="journal article" date="2018" name="Nature">
        <title>Human gut bacteria contain acquired interbacterial defence systems.</title>
        <authorList>
            <person name="Ross B.D."/>
            <person name="Verster A.J."/>
            <person name="Radey M.C."/>
            <person name="Schmidtke D.T."/>
            <person name="Pope C.E."/>
            <person name="Hoffman L.R."/>
            <person name="Hajjar A."/>
            <person name="Peterson S.B."/>
            <person name="Borenstein E."/>
            <person name="Mougous J."/>
        </authorList>
    </citation>
    <scope>NUCLEOTIDE SEQUENCE</scope>
    <source>
        <strain evidence="2">3725 D1 iv</strain>
    </source>
</reference>
<evidence type="ECO:0000313" key="3">
    <source>
        <dbReference type="Proteomes" id="UP000318823"/>
    </source>
</evidence>
<gene>
    <name evidence="2" type="ORF">DYI28_21475</name>
    <name evidence="1" type="ORF">F3B98_03610</name>
</gene>
<evidence type="ECO:0000313" key="1">
    <source>
        <dbReference type="EMBL" id="KAA4666265.1"/>
    </source>
</evidence>
<dbReference type="AlphaFoldDB" id="A0A515IV24"/>
<dbReference type="Proteomes" id="UP000435985">
    <property type="component" value="Unassembled WGS sequence"/>
</dbReference>
<dbReference type="EMBL" id="CP041395">
    <property type="protein sequence ID" value="QDM11060.1"/>
    <property type="molecule type" value="Genomic_DNA"/>
</dbReference>
<dbReference type="EMBL" id="VWFO01000003">
    <property type="protein sequence ID" value="KAA4666265.1"/>
    <property type="molecule type" value="Genomic_DNA"/>
</dbReference>
<evidence type="ECO:0000313" key="4">
    <source>
        <dbReference type="Proteomes" id="UP000435985"/>
    </source>
</evidence>
<dbReference type="Proteomes" id="UP000318823">
    <property type="component" value="Chromosome"/>
</dbReference>
<reference evidence="2" key="4">
    <citation type="submission" date="2019-07" db="EMBL/GenBank/DDBJ databases">
        <authorList>
            <person name="Ross B.D."/>
            <person name="Verster A.J."/>
            <person name="Radey M.C."/>
            <person name="Schmidtke D.T."/>
            <person name="Pope C.E."/>
            <person name="Hoffman L.R."/>
            <person name="Hajjar A."/>
            <person name="Peterson S.B."/>
            <person name="Borenstein E."/>
            <person name="Mougous J.D."/>
        </authorList>
    </citation>
    <scope>NUCLEOTIDE SEQUENCE</scope>
    <source>
        <strain evidence="2">3725 D1 iv</strain>
    </source>
</reference>
<reference evidence="1 4" key="3">
    <citation type="journal article" date="2019" name="Nat. Med.">
        <title>A library of human gut bacterial isolates paired with longitudinal multiomics data enables mechanistic microbiome research.</title>
        <authorList>
            <person name="Poyet M."/>
            <person name="Groussin M."/>
            <person name="Gibbons S.M."/>
            <person name="Avila-Pacheco J."/>
            <person name="Jiang X."/>
            <person name="Kearney S.M."/>
            <person name="Perrotta A.R."/>
            <person name="Berdy B."/>
            <person name="Zhao S."/>
            <person name="Lieberman T.D."/>
            <person name="Swanson P.K."/>
            <person name="Smith M."/>
            <person name="Roesemann S."/>
            <person name="Alexander J.E."/>
            <person name="Rich S.A."/>
            <person name="Livny J."/>
            <person name="Vlamakis H."/>
            <person name="Clish C."/>
            <person name="Bullock K."/>
            <person name="Deik A."/>
            <person name="Scott J."/>
            <person name="Pierce K.A."/>
            <person name="Xavier R.J."/>
            <person name="Alm E.J."/>
        </authorList>
    </citation>
    <scope>NUCLEOTIDE SEQUENCE [LARGE SCALE GENOMIC DNA]</scope>
    <source>
        <strain evidence="1 4">BIOML-A14</strain>
    </source>
</reference>
<accession>A0A515IV24</accession>
<name>A0A515IV24_BACOV</name>
<reference evidence="3" key="1">
    <citation type="journal article" date="2018" name="J. Anim. Genet.">
        <title>Acquired interbacterial defense systems protect against interspecies antagonism in the human gut microbiome.</title>
        <authorList>
            <person name="Ross B.D."/>
            <person name="Verster A.J."/>
            <person name="Radey M.C."/>
            <person name="Schmidtke D.T."/>
            <person name="Pope C.E."/>
            <person name="Hoffman L.R."/>
            <person name="Hajjar A."/>
            <person name="Peterson S.B."/>
            <person name="Borenstein E."/>
            <person name="Mougous J."/>
        </authorList>
    </citation>
    <scope>NUCLEOTIDE SEQUENCE [LARGE SCALE GENOMIC DNA]</scope>
    <source>
        <strain evidence="3">3725 D1 iv</strain>
    </source>
</reference>
<protein>
    <submittedName>
        <fullName evidence="1">Uncharacterized protein</fullName>
    </submittedName>
</protein>
<organism evidence="1 4">
    <name type="scientific">Bacteroides ovatus</name>
    <dbReference type="NCBI Taxonomy" id="28116"/>
    <lineage>
        <taxon>Bacteria</taxon>
        <taxon>Pseudomonadati</taxon>
        <taxon>Bacteroidota</taxon>
        <taxon>Bacteroidia</taxon>
        <taxon>Bacteroidales</taxon>
        <taxon>Bacteroidaceae</taxon>
        <taxon>Bacteroides</taxon>
    </lineage>
</organism>
<proteinExistence type="predicted"/>